<sequence length="625" mass="71577">MFRSSFKYILVLLLVLSIGAYGQEYFTIENYIVDIKVNENNSYNIQEELLVNFDTERHGIYRDIPSTYNGKNVKIDNIAVKGSPFKKLRSGSNTRIKIGDPYRFVLGEKKYIISYDYTVGDDGNKKMDEFYHNIIGDRWDTTIKKVKFTIEMPSDFDKSKVNFTSGIRGSTDSSGIDYRIEKNTISGETLKPLGPREALTIALPLPEGYYRNTSKFNGPLDVLYYLKKWAGILFLTIISFVWFFFGRDKKIIESVEFYPPEGITPAEAGYMIDGSVDTKDVTSLLFYWAEKGYIEIEEEETNGMIKMLLGKDYTFIKLKDRRDAPYYETMMFNELFYKYGDGEKVKLSSLRNNFYKITNKVKSIIKKHKSLKTQTLYTNNSKNLSAFMKVLAILPVFLESYTRFYLLTGDLYISIPFAGAISLLIYGVTEKTVKFIMNFEVKREDMKLRLSRKIMNIIPFLVILFVSFNIFRIANLSIVFNIVEFVIKAIIFIISFILAEFTLKRTEYSTEVLGKLKGFRNFLIHAEKNRLETLVKKNPQYYYNILPYAIVLGVTNVWADKFDGIASKPPRWYRGYRGFTTHSFIREINQSVNSIGNTMSSRPGSSSSSGGSSGGGSGGGGGGSW</sequence>
<keyword evidence="2" id="KW-1133">Transmembrane helix</keyword>
<name>E3H760_ILYPC</name>
<evidence type="ECO:0000256" key="1">
    <source>
        <dbReference type="SAM" id="MobiDB-lite"/>
    </source>
</evidence>
<proteinExistence type="predicted"/>
<feature type="domain" description="Predicted membrane protein YciQ-like C-terminal" evidence="4">
    <location>
        <begin position="257"/>
        <end position="562"/>
    </location>
</feature>
<evidence type="ECO:0000313" key="6">
    <source>
        <dbReference type="Proteomes" id="UP000006875"/>
    </source>
</evidence>
<dbReference type="AlphaFoldDB" id="E3H760"/>
<dbReference type="InterPro" id="IPR048389">
    <property type="entry name" value="YciQ-like_C"/>
</dbReference>
<evidence type="ECO:0000313" key="5">
    <source>
        <dbReference type="EMBL" id="ADO82541.1"/>
    </source>
</evidence>
<evidence type="ECO:0000259" key="3">
    <source>
        <dbReference type="Pfam" id="PF09972"/>
    </source>
</evidence>
<reference evidence="5 6" key="1">
    <citation type="journal article" date="2010" name="Stand. Genomic Sci.">
        <title>Complete genome sequence of Ilyobacter polytropus type strain (CuHbu1).</title>
        <authorList>
            <person name="Sikorski J."/>
            <person name="Chertkov O."/>
            <person name="Lapidus A."/>
            <person name="Nolan M."/>
            <person name="Lucas S."/>
            <person name="Del Rio T.G."/>
            <person name="Tice H."/>
            <person name="Cheng J.F."/>
            <person name="Tapia R."/>
            <person name="Han C."/>
            <person name="Goodwin L."/>
            <person name="Pitluck S."/>
            <person name="Liolios K."/>
            <person name="Ivanova N."/>
            <person name="Mavromatis K."/>
            <person name="Mikhailova N."/>
            <person name="Pati A."/>
            <person name="Chen A."/>
            <person name="Palaniappan K."/>
            <person name="Land M."/>
            <person name="Hauser L."/>
            <person name="Chang Y.J."/>
            <person name="Jeffries C.D."/>
            <person name="Brambilla E."/>
            <person name="Yasawong M."/>
            <person name="Rohde M."/>
            <person name="Pukall R."/>
            <person name="Spring S."/>
            <person name="Goker M."/>
            <person name="Woyke T."/>
            <person name="Bristow J."/>
            <person name="Eisen J.A."/>
            <person name="Markowitz V."/>
            <person name="Hugenholtz P."/>
            <person name="Kyrpides N.C."/>
            <person name="Klenk H.P."/>
        </authorList>
    </citation>
    <scope>NUCLEOTIDE SEQUENCE [LARGE SCALE GENOMIC DNA]</scope>
    <source>
        <strain evidence="6">ATCC 51220 / DSM 2926 / LMG 16218 / CuHBu1</strain>
    </source>
</reference>
<dbReference type="InterPro" id="IPR018702">
    <property type="entry name" value="DUF2207"/>
</dbReference>
<protein>
    <recommendedName>
        <fullName evidence="7">Transmembrane signal peptide protein</fullName>
    </recommendedName>
</protein>
<feature type="transmembrane region" description="Helical" evidence="2">
    <location>
        <begin position="386"/>
        <end position="405"/>
    </location>
</feature>
<feature type="transmembrane region" description="Helical" evidence="2">
    <location>
        <begin position="450"/>
        <end position="471"/>
    </location>
</feature>
<evidence type="ECO:0000259" key="4">
    <source>
        <dbReference type="Pfam" id="PF20990"/>
    </source>
</evidence>
<dbReference type="Proteomes" id="UP000006875">
    <property type="component" value="Chromosome"/>
</dbReference>
<keyword evidence="2" id="KW-0472">Membrane</keyword>
<dbReference type="RefSeq" id="WP_013387211.1">
    <property type="nucleotide sequence ID" value="NC_014632.1"/>
</dbReference>
<evidence type="ECO:0008006" key="7">
    <source>
        <dbReference type="Google" id="ProtNLM"/>
    </source>
</evidence>
<feature type="transmembrane region" description="Helical" evidence="2">
    <location>
        <begin position="477"/>
        <end position="499"/>
    </location>
</feature>
<dbReference type="KEGG" id="ipo:Ilyop_0755"/>
<gene>
    <name evidence="5" type="ordered locus">Ilyop_0755</name>
</gene>
<dbReference type="HOGENOM" id="CLU_015045_1_0_0"/>
<accession>E3H760</accession>
<organism evidence="5 6">
    <name type="scientific">Ilyobacter polytropus (strain ATCC 51220 / DSM 2926 / LMG 16218 / CuHBu1)</name>
    <dbReference type="NCBI Taxonomy" id="572544"/>
    <lineage>
        <taxon>Bacteria</taxon>
        <taxon>Fusobacteriati</taxon>
        <taxon>Fusobacteriota</taxon>
        <taxon>Fusobacteriia</taxon>
        <taxon>Fusobacteriales</taxon>
        <taxon>Fusobacteriaceae</taxon>
        <taxon>Ilyobacter</taxon>
    </lineage>
</organism>
<feature type="transmembrane region" description="Helical" evidence="2">
    <location>
        <begin position="411"/>
        <end position="429"/>
    </location>
</feature>
<dbReference type="Pfam" id="PF20990">
    <property type="entry name" value="DUF2207_C"/>
    <property type="match status" value="1"/>
</dbReference>
<keyword evidence="2" id="KW-0812">Transmembrane</keyword>
<evidence type="ECO:0000256" key="2">
    <source>
        <dbReference type="SAM" id="Phobius"/>
    </source>
</evidence>
<feature type="region of interest" description="Disordered" evidence="1">
    <location>
        <begin position="596"/>
        <end position="625"/>
    </location>
</feature>
<feature type="compositionally biased region" description="Gly residues" evidence="1">
    <location>
        <begin position="611"/>
        <end position="625"/>
    </location>
</feature>
<dbReference type="eggNOG" id="COG4907">
    <property type="taxonomic scope" value="Bacteria"/>
</dbReference>
<dbReference type="Pfam" id="PF09972">
    <property type="entry name" value="DUF2207"/>
    <property type="match status" value="1"/>
</dbReference>
<feature type="domain" description="DUF2207" evidence="3">
    <location>
        <begin position="27"/>
        <end position="201"/>
    </location>
</feature>
<dbReference type="EMBL" id="CP002281">
    <property type="protein sequence ID" value="ADO82541.1"/>
    <property type="molecule type" value="Genomic_DNA"/>
</dbReference>
<keyword evidence="6" id="KW-1185">Reference proteome</keyword>
<dbReference type="STRING" id="572544.Ilyop_0755"/>
<feature type="transmembrane region" description="Helical" evidence="2">
    <location>
        <begin position="222"/>
        <end position="245"/>
    </location>
</feature>